<evidence type="ECO:0000256" key="1">
    <source>
        <dbReference type="ARBA" id="ARBA00022801"/>
    </source>
</evidence>
<protein>
    <submittedName>
        <fullName evidence="2">N-carbamoyl-L-amino acid amidohydrolase</fullName>
    </submittedName>
</protein>
<dbReference type="PANTHER" id="PTHR32494:SF5">
    <property type="entry name" value="ALLANTOATE AMIDOHYDROLASE"/>
    <property type="match status" value="1"/>
</dbReference>
<name>Q0FIP8_SALBH</name>
<dbReference type="STRING" id="314265.R2601_11816"/>
<keyword evidence="1 2" id="KW-0378">Hydrolase</keyword>
<dbReference type="SUPFAM" id="SSF53187">
    <property type="entry name" value="Zn-dependent exopeptidases"/>
    <property type="match status" value="1"/>
</dbReference>
<feature type="non-terminal residue" evidence="2">
    <location>
        <position position="132"/>
    </location>
</feature>
<organism evidence="2 3">
    <name type="scientific">Salipiger bermudensis (strain DSM 26914 / JCM 13377 / KCTC 12554 / HTCC2601)</name>
    <name type="common">Pelagibaca bermudensis</name>
    <dbReference type="NCBI Taxonomy" id="314265"/>
    <lineage>
        <taxon>Bacteria</taxon>
        <taxon>Pseudomonadati</taxon>
        <taxon>Pseudomonadota</taxon>
        <taxon>Alphaproteobacteria</taxon>
        <taxon>Rhodobacterales</taxon>
        <taxon>Roseobacteraceae</taxon>
        <taxon>Salipiger</taxon>
    </lineage>
</organism>
<comment type="caution">
    <text evidence="2">The sequence shown here is derived from an EMBL/GenBank/DDBJ whole genome shotgun (WGS) entry which is preliminary data.</text>
</comment>
<dbReference type="AlphaFoldDB" id="Q0FIP8"/>
<accession>Q0FIP8</accession>
<dbReference type="HOGENOM" id="CLU_024588_7_1_5"/>
<keyword evidence="3" id="KW-1185">Reference proteome</keyword>
<dbReference type="OrthoDB" id="9808195at2"/>
<dbReference type="GO" id="GO:0016813">
    <property type="term" value="F:hydrolase activity, acting on carbon-nitrogen (but not peptide) bonds, in linear amidines"/>
    <property type="evidence" value="ECO:0007669"/>
    <property type="project" value="InterPro"/>
</dbReference>
<dbReference type="eggNOG" id="COG0624">
    <property type="taxonomic scope" value="Bacteria"/>
</dbReference>
<dbReference type="EMBL" id="AATQ01000057">
    <property type="protein sequence ID" value="EAU44037.1"/>
    <property type="molecule type" value="Genomic_DNA"/>
</dbReference>
<dbReference type="PANTHER" id="PTHR32494">
    <property type="entry name" value="ALLANTOATE DEIMINASE-RELATED"/>
    <property type="match status" value="1"/>
</dbReference>
<dbReference type="InterPro" id="IPR010158">
    <property type="entry name" value="Amidase_Cbmase"/>
</dbReference>
<evidence type="ECO:0000313" key="2">
    <source>
        <dbReference type="EMBL" id="EAU44037.1"/>
    </source>
</evidence>
<gene>
    <name evidence="2" type="ORF">R2601_11816</name>
</gene>
<reference evidence="2 3" key="1">
    <citation type="journal article" date="2010" name="J. Bacteriol.">
        <title>Genome sequences of Pelagibaca bermudensis HTCC2601T and Maritimibacter alkaliphilus HTCC2654T, the type strains of two marine Roseobacter genera.</title>
        <authorList>
            <person name="Thrash J.C."/>
            <person name="Cho J.C."/>
            <person name="Ferriera S."/>
            <person name="Johnson J."/>
            <person name="Vergin K.L."/>
            <person name="Giovannoni S.J."/>
        </authorList>
    </citation>
    <scope>NUCLEOTIDE SEQUENCE [LARGE SCALE GENOMIC DNA]</scope>
    <source>
        <strain evidence="3">DSM 26914 / JCM 13377 / KCTC 12554 / HTCC2601</strain>
    </source>
</reference>
<dbReference type="Gene3D" id="3.40.630.10">
    <property type="entry name" value="Zn peptidases"/>
    <property type="match status" value="1"/>
</dbReference>
<evidence type="ECO:0000313" key="3">
    <source>
        <dbReference type="Proteomes" id="UP000006230"/>
    </source>
</evidence>
<proteinExistence type="predicted"/>
<dbReference type="Proteomes" id="UP000006230">
    <property type="component" value="Unassembled WGS sequence"/>
</dbReference>
<sequence>MAAPGENLRINGDRLWDSLMEMAKIGPGVAGGNNRQTLTDEDAEGRALFKSWCDEAGLSMGVDQMGTMFMTREGTDPDALPVYVGSHLDTQPTGGKYDGVLGVLGALEAVRSMNDLGIQTKHPIVVVTGPTR</sequence>